<dbReference type="Gene3D" id="3.20.20.70">
    <property type="entry name" value="Aldolase class I"/>
    <property type="match status" value="1"/>
</dbReference>
<feature type="signal peptide" evidence="5">
    <location>
        <begin position="1"/>
        <end position="18"/>
    </location>
</feature>
<evidence type="ECO:0000256" key="4">
    <source>
        <dbReference type="RuleBase" id="RU361168"/>
    </source>
</evidence>
<dbReference type="EC" id="3.2.1.-" evidence="4"/>
<dbReference type="SUPFAM" id="SSF51445">
    <property type="entry name" value="(Trans)glycosidases"/>
    <property type="match status" value="1"/>
</dbReference>
<gene>
    <name evidence="6" type="ORF">NP493_433g02083</name>
</gene>
<comment type="caution">
    <text evidence="6">The sequence shown here is derived from an EMBL/GenBank/DDBJ whole genome shotgun (WGS) entry which is preliminary data.</text>
</comment>
<evidence type="ECO:0000256" key="2">
    <source>
        <dbReference type="ARBA" id="ARBA00022801"/>
    </source>
</evidence>
<accession>A0AAD9KZP8</accession>
<sequence>MLPVVTVLCLLTMSLVQALDNGLARTPPMGWLSWERFRCNTNCKDDPENCIGEKLFMTMADHIVKDGYKDVGYEYVSIDDCWLARRGILMADFRQTLRDFPVE</sequence>
<protein>
    <recommendedName>
        <fullName evidence="4">Alpha-galactosidase</fullName>
        <ecNumber evidence="4">3.2.1.-</ecNumber>
    </recommendedName>
</protein>
<keyword evidence="4" id="KW-1015">Disulfide bond</keyword>
<dbReference type="Pfam" id="PF16499">
    <property type="entry name" value="Melibiase_2"/>
    <property type="match status" value="1"/>
</dbReference>
<dbReference type="PANTHER" id="PTHR11452:SF83">
    <property type="entry name" value="ALPHA-GALACTOSIDASE"/>
    <property type="match status" value="1"/>
</dbReference>
<evidence type="ECO:0000256" key="1">
    <source>
        <dbReference type="ARBA" id="ARBA00009743"/>
    </source>
</evidence>
<comment type="subunit">
    <text evidence="4">Homodimer.</text>
</comment>
<dbReference type="PANTHER" id="PTHR11452">
    <property type="entry name" value="ALPHA-GALACTOSIDASE/ALPHA-N-ACETYLGALACTOSAMINIDASE"/>
    <property type="match status" value="1"/>
</dbReference>
<evidence type="ECO:0000313" key="7">
    <source>
        <dbReference type="Proteomes" id="UP001209878"/>
    </source>
</evidence>
<organism evidence="6 7">
    <name type="scientific">Ridgeia piscesae</name>
    <name type="common">Tubeworm</name>
    <dbReference type="NCBI Taxonomy" id="27915"/>
    <lineage>
        <taxon>Eukaryota</taxon>
        <taxon>Metazoa</taxon>
        <taxon>Spiralia</taxon>
        <taxon>Lophotrochozoa</taxon>
        <taxon>Annelida</taxon>
        <taxon>Polychaeta</taxon>
        <taxon>Sedentaria</taxon>
        <taxon>Canalipalpata</taxon>
        <taxon>Sabellida</taxon>
        <taxon>Siboglinidae</taxon>
        <taxon>Ridgeia</taxon>
    </lineage>
</organism>
<keyword evidence="7" id="KW-1185">Reference proteome</keyword>
<proteinExistence type="inferred from homology"/>
<comment type="similarity">
    <text evidence="1 4">Belongs to the glycosyl hydrolase 27 family.</text>
</comment>
<dbReference type="GO" id="GO:0004557">
    <property type="term" value="F:alpha-galactosidase activity"/>
    <property type="evidence" value="ECO:0007669"/>
    <property type="project" value="TreeGrafter"/>
</dbReference>
<dbReference type="InterPro" id="IPR002241">
    <property type="entry name" value="Glyco_hydro_27"/>
</dbReference>
<dbReference type="GO" id="GO:0005737">
    <property type="term" value="C:cytoplasm"/>
    <property type="evidence" value="ECO:0007669"/>
    <property type="project" value="TreeGrafter"/>
</dbReference>
<evidence type="ECO:0000313" key="6">
    <source>
        <dbReference type="EMBL" id="KAK2180663.1"/>
    </source>
</evidence>
<evidence type="ECO:0000256" key="5">
    <source>
        <dbReference type="SAM" id="SignalP"/>
    </source>
</evidence>
<feature type="chain" id="PRO_5042027316" description="Alpha-galactosidase" evidence="5">
    <location>
        <begin position="19"/>
        <end position="103"/>
    </location>
</feature>
<dbReference type="GO" id="GO:0009311">
    <property type="term" value="P:oligosaccharide metabolic process"/>
    <property type="evidence" value="ECO:0007669"/>
    <property type="project" value="TreeGrafter"/>
</dbReference>
<dbReference type="InterPro" id="IPR013785">
    <property type="entry name" value="Aldolase_TIM"/>
</dbReference>
<dbReference type="PRINTS" id="PR00740">
    <property type="entry name" value="GLHYDRLASE27"/>
</dbReference>
<keyword evidence="5" id="KW-0732">Signal</keyword>
<dbReference type="Proteomes" id="UP001209878">
    <property type="component" value="Unassembled WGS sequence"/>
</dbReference>
<keyword evidence="3 4" id="KW-0326">Glycosidase</keyword>
<dbReference type="GO" id="GO:0016139">
    <property type="term" value="P:glycoside catabolic process"/>
    <property type="evidence" value="ECO:0007669"/>
    <property type="project" value="TreeGrafter"/>
</dbReference>
<dbReference type="EMBL" id="JAODUO010000433">
    <property type="protein sequence ID" value="KAK2180663.1"/>
    <property type="molecule type" value="Genomic_DNA"/>
</dbReference>
<reference evidence="6" key="1">
    <citation type="journal article" date="2023" name="Mol. Biol. Evol.">
        <title>Third-Generation Sequencing Reveals the Adaptive Role of the Epigenome in Three Deep-Sea Polychaetes.</title>
        <authorList>
            <person name="Perez M."/>
            <person name="Aroh O."/>
            <person name="Sun Y."/>
            <person name="Lan Y."/>
            <person name="Juniper S.K."/>
            <person name="Young C.R."/>
            <person name="Angers B."/>
            <person name="Qian P.Y."/>
        </authorList>
    </citation>
    <scope>NUCLEOTIDE SEQUENCE</scope>
    <source>
        <strain evidence="6">R07B-5</strain>
    </source>
</reference>
<evidence type="ECO:0000256" key="3">
    <source>
        <dbReference type="ARBA" id="ARBA00023295"/>
    </source>
</evidence>
<dbReference type="InterPro" id="IPR017853">
    <property type="entry name" value="GH"/>
</dbReference>
<name>A0AAD9KZP8_RIDPI</name>
<dbReference type="AlphaFoldDB" id="A0AAD9KZP8"/>
<keyword evidence="2 4" id="KW-0378">Hydrolase</keyword>